<protein>
    <submittedName>
        <fullName evidence="2">Uncharacterized protein</fullName>
    </submittedName>
</protein>
<evidence type="ECO:0000256" key="1">
    <source>
        <dbReference type="SAM" id="MobiDB-lite"/>
    </source>
</evidence>
<keyword evidence="3" id="KW-1185">Reference proteome</keyword>
<gene>
    <name evidence="2" type="ORF">V6N12_019612</name>
</gene>
<proteinExistence type="predicted"/>
<accession>A0ABR2B4T7</accession>
<sequence>MNQEVNSAGLFYEGESPNPRIKARRLRDTPELGPHLRWLEMTSLVAMISGLIAHVLDSSVALQLKAEAN</sequence>
<reference evidence="2 3" key="1">
    <citation type="journal article" date="2024" name="G3 (Bethesda)">
        <title>Genome assembly of Hibiscus sabdariffa L. provides insights into metabolisms of medicinal natural products.</title>
        <authorList>
            <person name="Kim T."/>
        </authorList>
    </citation>
    <scope>NUCLEOTIDE SEQUENCE [LARGE SCALE GENOMIC DNA]</scope>
    <source>
        <strain evidence="2">TK-2024</strain>
        <tissue evidence="2">Old leaves</tissue>
    </source>
</reference>
<dbReference type="EMBL" id="JBBPBM010000179">
    <property type="protein sequence ID" value="KAK8501870.1"/>
    <property type="molecule type" value="Genomic_DNA"/>
</dbReference>
<name>A0ABR2B4T7_9ROSI</name>
<dbReference type="Proteomes" id="UP001472677">
    <property type="component" value="Unassembled WGS sequence"/>
</dbReference>
<comment type="caution">
    <text evidence="2">The sequence shown here is derived from an EMBL/GenBank/DDBJ whole genome shotgun (WGS) entry which is preliminary data.</text>
</comment>
<evidence type="ECO:0000313" key="3">
    <source>
        <dbReference type="Proteomes" id="UP001472677"/>
    </source>
</evidence>
<evidence type="ECO:0000313" key="2">
    <source>
        <dbReference type="EMBL" id="KAK8501870.1"/>
    </source>
</evidence>
<organism evidence="2 3">
    <name type="scientific">Hibiscus sabdariffa</name>
    <name type="common">roselle</name>
    <dbReference type="NCBI Taxonomy" id="183260"/>
    <lineage>
        <taxon>Eukaryota</taxon>
        <taxon>Viridiplantae</taxon>
        <taxon>Streptophyta</taxon>
        <taxon>Embryophyta</taxon>
        <taxon>Tracheophyta</taxon>
        <taxon>Spermatophyta</taxon>
        <taxon>Magnoliopsida</taxon>
        <taxon>eudicotyledons</taxon>
        <taxon>Gunneridae</taxon>
        <taxon>Pentapetalae</taxon>
        <taxon>rosids</taxon>
        <taxon>malvids</taxon>
        <taxon>Malvales</taxon>
        <taxon>Malvaceae</taxon>
        <taxon>Malvoideae</taxon>
        <taxon>Hibiscus</taxon>
    </lineage>
</organism>
<feature type="region of interest" description="Disordered" evidence="1">
    <location>
        <begin position="1"/>
        <end position="26"/>
    </location>
</feature>